<protein>
    <recommendedName>
        <fullName evidence="2">histidine kinase</fullName>
        <ecNumber evidence="2">2.7.13.3</ecNumber>
    </recommendedName>
</protein>
<accession>A0A285P7L6</accession>
<dbReference type="InterPro" id="IPR003594">
    <property type="entry name" value="HATPase_dom"/>
</dbReference>
<evidence type="ECO:0000313" key="8">
    <source>
        <dbReference type="EMBL" id="SNZ17735.1"/>
    </source>
</evidence>
<feature type="domain" description="Histidine kinase" evidence="6">
    <location>
        <begin position="416"/>
        <end position="613"/>
    </location>
</feature>
<evidence type="ECO:0000256" key="2">
    <source>
        <dbReference type="ARBA" id="ARBA00012438"/>
    </source>
</evidence>
<dbReference type="SUPFAM" id="SSF55874">
    <property type="entry name" value="ATPase domain of HSP90 chaperone/DNA topoisomerase II/histidine kinase"/>
    <property type="match status" value="1"/>
</dbReference>
<keyword evidence="4" id="KW-0418">Kinase</keyword>
<dbReference type="Gene3D" id="3.30.450.40">
    <property type="match status" value="1"/>
</dbReference>
<dbReference type="Gene3D" id="3.30.450.20">
    <property type="entry name" value="PAS domain"/>
    <property type="match status" value="1"/>
</dbReference>
<keyword evidence="9" id="KW-1185">Reference proteome</keyword>
<dbReference type="InterPro" id="IPR000014">
    <property type="entry name" value="PAS"/>
</dbReference>
<dbReference type="InterPro" id="IPR036097">
    <property type="entry name" value="HisK_dim/P_sf"/>
</dbReference>
<evidence type="ECO:0000256" key="4">
    <source>
        <dbReference type="ARBA" id="ARBA00022777"/>
    </source>
</evidence>
<dbReference type="InterPro" id="IPR035965">
    <property type="entry name" value="PAS-like_dom_sf"/>
</dbReference>
<dbReference type="InterPro" id="IPR050736">
    <property type="entry name" value="Sensor_HK_Regulatory"/>
</dbReference>
<dbReference type="InterPro" id="IPR029016">
    <property type="entry name" value="GAF-like_dom_sf"/>
</dbReference>
<reference evidence="8 9" key="1">
    <citation type="submission" date="2017-09" db="EMBL/GenBank/DDBJ databases">
        <authorList>
            <person name="Ehlers B."/>
            <person name="Leendertz F.H."/>
        </authorList>
    </citation>
    <scope>NUCLEOTIDE SEQUENCE [LARGE SCALE GENOMIC DNA]</scope>
    <source>
        <strain evidence="8 9">DSM 27208</strain>
    </source>
</reference>
<dbReference type="PANTHER" id="PTHR43711">
    <property type="entry name" value="TWO-COMPONENT HISTIDINE KINASE"/>
    <property type="match status" value="1"/>
</dbReference>
<dbReference type="CDD" id="cd00130">
    <property type="entry name" value="PAS"/>
    <property type="match status" value="1"/>
</dbReference>
<dbReference type="CDD" id="cd00075">
    <property type="entry name" value="HATPase"/>
    <property type="match status" value="1"/>
</dbReference>
<dbReference type="SMART" id="SM00388">
    <property type="entry name" value="HisKA"/>
    <property type="match status" value="1"/>
</dbReference>
<dbReference type="EC" id="2.7.13.3" evidence="2"/>
<dbReference type="InterPro" id="IPR036890">
    <property type="entry name" value="HATPase_C_sf"/>
</dbReference>
<dbReference type="SUPFAM" id="SSF55785">
    <property type="entry name" value="PYP-like sensor domain (PAS domain)"/>
    <property type="match status" value="1"/>
</dbReference>
<dbReference type="PANTHER" id="PTHR43711:SF1">
    <property type="entry name" value="HISTIDINE KINASE 1"/>
    <property type="match status" value="1"/>
</dbReference>
<dbReference type="CDD" id="cd00082">
    <property type="entry name" value="HisKA"/>
    <property type="match status" value="1"/>
</dbReference>
<dbReference type="Proteomes" id="UP000219453">
    <property type="component" value="Unassembled WGS sequence"/>
</dbReference>
<evidence type="ECO:0000256" key="5">
    <source>
        <dbReference type="ARBA" id="ARBA00023012"/>
    </source>
</evidence>
<dbReference type="Gene3D" id="1.10.287.130">
    <property type="match status" value="1"/>
</dbReference>
<dbReference type="Pfam" id="PF08448">
    <property type="entry name" value="PAS_4"/>
    <property type="match status" value="1"/>
</dbReference>
<dbReference type="InterPro" id="IPR003661">
    <property type="entry name" value="HisK_dim/P_dom"/>
</dbReference>
<dbReference type="Pfam" id="PF00512">
    <property type="entry name" value="HisKA"/>
    <property type="match status" value="1"/>
</dbReference>
<dbReference type="AlphaFoldDB" id="A0A285P7L6"/>
<dbReference type="GO" id="GO:0000155">
    <property type="term" value="F:phosphorelay sensor kinase activity"/>
    <property type="evidence" value="ECO:0007669"/>
    <property type="project" value="InterPro"/>
</dbReference>
<evidence type="ECO:0000259" key="7">
    <source>
        <dbReference type="PROSITE" id="PS50113"/>
    </source>
</evidence>
<dbReference type="PROSITE" id="PS50113">
    <property type="entry name" value="PAC"/>
    <property type="match status" value="1"/>
</dbReference>
<sequence length="621" mass="67726">MLRDAGEAVETVDAASMVRNASSYPPDCIVVLDHGAEDVDGERQLHAVEQRAGDVPIVVFSIDPAAYTGPDMLSEGAADVICVGPDMAISEERDFPTLLVRRLRHAAGMGESFQTDSELLSSVMEYLPHQVFIKDDVGRIATMSNVAMHEHEPTQAEIQGFTDHDLFDTELGRELYEEEQQIMETGEPIINRVEHYVENGQDKWASTTKAPRYDEDGTPVGVIGTSRNVTDQKRREVMMNALHAASRDLVTAETYDDIAQTAVDIAEDIPDIPVLEVVLYDDANEELQTVATGHSADATSVFERYEEWFRRAYETGTGQYVVSLSDGGDEAVVGYAKSNVSDGVDPVAVALPLGEHGVLGFASTSGSFDEAGLDLAEVLAANVEATLSRTAREEAIRDRERELARQNERLEEFASIVSHDLRNPLSVAQGYAEMFDDDDSAAEEVRWALDRMTRLTDELLTLARQGQIVGETERVDLAATVREAWQGVETDTASLSVADGLGAITADRDRLLELLENLFRNAIEHAHDPDDPLAVSVGPVDADAGQNTGGFYVADDGPGIPDDQKEAVFEQGYTNAEDGTGFGLYIVQTLADAHGWTVELTDADPHGTRFELRGIERASYA</sequence>
<dbReference type="SUPFAM" id="SSF47384">
    <property type="entry name" value="Homodimeric domain of signal transducing histidine kinase"/>
    <property type="match status" value="1"/>
</dbReference>
<dbReference type="NCBIfam" id="TIGR00229">
    <property type="entry name" value="sensory_box"/>
    <property type="match status" value="1"/>
</dbReference>
<dbReference type="InterPro" id="IPR005467">
    <property type="entry name" value="His_kinase_dom"/>
</dbReference>
<keyword evidence="3" id="KW-0808">Transferase</keyword>
<dbReference type="Pfam" id="PF02518">
    <property type="entry name" value="HATPase_c"/>
    <property type="match status" value="1"/>
</dbReference>
<dbReference type="InterPro" id="IPR000700">
    <property type="entry name" value="PAS-assoc_C"/>
</dbReference>
<evidence type="ECO:0000256" key="1">
    <source>
        <dbReference type="ARBA" id="ARBA00000085"/>
    </source>
</evidence>
<feature type="domain" description="PAC" evidence="7">
    <location>
        <begin position="184"/>
        <end position="241"/>
    </location>
</feature>
<keyword evidence="5" id="KW-0902">Two-component regulatory system</keyword>
<evidence type="ECO:0000259" key="6">
    <source>
        <dbReference type="PROSITE" id="PS50109"/>
    </source>
</evidence>
<comment type="catalytic activity">
    <reaction evidence="1">
        <text>ATP + protein L-histidine = ADP + protein N-phospho-L-histidine.</text>
        <dbReference type="EC" id="2.7.13.3"/>
    </reaction>
</comment>
<proteinExistence type="predicted"/>
<dbReference type="PROSITE" id="PS50109">
    <property type="entry name" value="HIS_KIN"/>
    <property type="match status" value="1"/>
</dbReference>
<dbReference type="Gene3D" id="3.30.565.10">
    <property type="entry name" value="Histidine kinase-like ATPase, C-terminal domain"/>
    <property type="match status" value="1"/>
</dbReference>
<evidence type="ECO:0000256" key="3">
    <source>
        <dbReference type="ARBA" id="ARBA00022679"/>
    </source>
</evidence>
<dbReference type="EMBL" id="OBEJ01000006">
    <property type="protein sequence ID" value="SNZ17735.1"/>
    <property type="molecule type" value="Genomic_DNA"/>
</dbReference>
<name>A0A285P7L6_NATPI</name>
<gene>
    <name evidence="8" type="ORF">SAMN06269185_3110</name>
</gene>
<evidence type="ECO:0000313" key="9">
    <source>
        <dbReference type="Proteomes" id="UP000219453"/>
    </source>
</evidence>
<dbReference type="SMART" id="SM00387">
    <property type="entry name" value="HATPase_c"/>
    <property type="match status" value="1"/>
</dbReference>
<dbReference type="InterPro" id="IPR013656">
    <property type="entry name" value="PAS_4"/>
</dbReference>
<organism evidence="8 9">
    <name type="scientific">Natronoarchaeum philippinense</name>
    <dbReference type="NCBI Taxonomy" id="558529"/>
    <lineage>
        <taxon>Archaea</taxon>
        <taxon>Methanobacteriati</taxon>
        <taxon>Methanobacteriota</taxon>
        <taxon>Stenosarchaea group</taxon>
        <taxon>Halobacteria</taxon>
        <taxon>Halobacteriales</taxon>
        <taxon>Natronoarchaeaceae</taxon>
    </lineage>
</organism>